<dbReference type="EMBL" id="PNCM01000020">
    <property type="protein sequence ID" value="TMP80741.1"/>
    <property type="molecule type" value="Genomic_DNA"/>
</dbReference>
<dbReference type="Gene3D" id="3.40.630.30">
    <property type="match status" value="1"/>
</dbReference>
<dbReference type="InterPro" id="IPR000182">
    <property type="entry name" value="GNAT_dom"/>
</dbReference>
<reference evidence="3" key="2">
    <citation type="submission" date="2019-06" db="EMBL/GenBank/DDBJ databases">
        <title>Co-occurence of chitin degradation, pigmentation and bioactivity in marine Pseudoalteromonas.</title>
        <authorList>
            <person name="Sonnenschein E.C."/>
            <person name="Bech P.K."/>
        </authorList>
    </citation>
    <scope>NUCLEOTIDE SEQUENCE [LARGE SCALE GENOMIC DNA]</scope>
    <source>
        <strain evidence="3">S1189</strain>
    </source>
</reference>
<evidence type="ECO:0000313" key="2">
    <source>
        <dbReference type="EMBL" id="TMP80741.1"/>
    </source>
</evidence>
<dbReference type="PROSITE" id="PS51186">
    <property type="entry name" value="GNAT"/>
    <property type="match status" value="1"/>
</dbReference>
<name>A0A5S3YTI7_9GAMM</name>
<proteinExistence type="predicted"/>
<feature type="domain" description="N-acetyltransferase" evidence="1">
    <location>
        <begin position="20"/>
        <end position="169"/>
    </location>
</feature>
<organism evidence="2 3">
    <name type="scientific">Pseudoalteromonas phenolica</name>
    <dbReference type="NCBI Taxonomy" id="161398"/>
    <lineage>
        <taxon>Bacteria</taxon>
        <taxon>Pseudomonadati</taxon>
        <taxon>Pseudomonadota</taxon>
        <taxon>Gammaproteobacteria</taxon>
        <taxon>Alteromonadales</taxon>
        <taxon>Pseudoalteromonadaceae</taxon>
        <taxon>Pseudoalteromonas</taxon>
    </lineage>
</organism>
<dbReference type="Pfam" id="PF13302">
    <property type="entry name" value="Acetyltransf_3"/>
    <property type="match status" value="1"/>
</dbReference>
<dbReference type="InterPro" id="IPR016181">
    <property type="entry name" value="Acyl_CoA_acyltransferase"/>
</dbReference>
<accession>A0A5S3YTI7</accession>
<gene>
    <name evidence="2" type="ORF">CWB73_10005</name>
</gene>
<evidence type="ECO:0000259" key="1">
    <source>
        <dbReference type="PROSITE" id="PS51186"/>
    </source>
</evidence>
<dbReference type="OrthoDB" id="5295305at2"/>
<dbReference type="PANTHER" id="PTHR43610">
    <property type="entry name" value="BLL6696 PROTEIN"/>
    <property type="match status" value="1"/>
</dbReference>
<dbReference type="PANTHER" id="PTHR43610:SF1">
    <property type="entry name" value="N-ACETYLTRANSFERASE DOMAIN-CONTAINING PROTEIN"/>
    <property type="match status" value="1"/>
</dbReference>
<comment type="caution">
    <text evidence="2">The sequence shown here is derived from an EMBL/GenBank/DDBJ whole genome shotgun (WGS) entry which is preliminary data.</text>
</comment>
<dbReference type="Proteomes" id="UP000307362">
    <property type="component" value="Unassembled WGS sequence"/>
</dbReference>
<dbReference type="GO" id="GO:0016747">
    <property type="term" value="F:acyltransferase activity, transferring groups other than amino-acyl groups"/>
    <property type="evidence" value="ECO:0007669"/>
    <property type="project" value="InterPro"/>
</dbReference>
<dbReference type="RefSeq" id="WP_138567478.1">
    <property type="nucleotide sequence ID" value="NZ_PNCM01000020.1"/>
</dbReference>
<keyword evidence="2" id="KW-0808">Transferase</keyword>
<dbReference type="SUPFAM" id="SSF55729">
    <property type="entry name" value="Acyl-CoA N-acyltransferases (Nat)"/>
    <property type="match status" value="1"/>
</dbReference>
<dbReference type="AlphaFoldDB" id="A0A5S3YTI7"/>
<reference evidence="2 3" key="1">
    <citation type="submission" date="2017-12" db="EMBL/GenBank/DDBJ databases">
        <authorList>
            <person name="Paulsen S."/>
            <person name="Gram L.K."/>
        </authorList>
    </citation>
    <scope>NUCLEOTIDE SEQUENCE [LARGE SCALE GENOMIC DNA]</scope>
    <source>
        <strain evidence="2 3">S1189</strain>
    </source>
</reference>
<protein>
    <submittedName>
        <fullName evidence="2">N-acetyltransferase</fullName>
    </submittedName>
</protein>
<evidence type="ECO:0000313" key="3">
    <source>
        <dbReference type="Proteomes" id="UP000307362"/>
    </source>
</evidence>
<sequence length="194" mass="22215">MFEAISLETDKVMLTPLKQVHLEPLLKAGSHPDIWQWVFFNYCENKPVITKWFEETAQFNSQSQLVMTIIDKTSNTLVGTTRLFRLDPVHKSAEIGHTFIAKSAQKTHVNTHAKYLLLNHAFEQLNLSRVTFCTHENNSISRNAIARLGARFEGIAYKQRKLPDGTFRNTATFSIVDEQWPSIKENLIAQLSRG</sequence>